<accession>A0A7W8FBT7</accession>
<dbReference type="Proteomes" id="UP000568022">
    <property type="component" value="Unassembled WGS sequence"/>
</dbReference>
<evidence type="ECO:0000313" key="2">
    <source>
        <dbReference type="EMBL" id="MBB5128659.1"/>
    </source>
</evidence>
<feature type="region of interest" description="Disordered" evidence="1">
    <location>
        <begin position="1"/>
        <end position="28"/>
    </location>
</feature>
<evidence type="ECO:0000313" key="3">
    <source>
        <dbReference type="Proteomes" id="UP000568022"/>
    </source>
</evidence>
<name>A0A7W8FBT7_9ACTN</name>
<comment type="caution">
    <text evidence="2">The sequence shown here is derived from an EMBL/GenBank/DDBJ whole genome shotgun (WGS) entry which is preliminary data.</text>
</comment>
<sequence length="115" mass="12317">MRHASPCGPGVGTRFREESRGPGRRPEVLRDGVFGERHVLGDLAGETAVATALARALYRPVPAAMDLEGRVDRLGASTPAPRRSARPSRTTWTTTPTAGEPYARPVNSHCPCGTR</sequence>
<feature type="compositionally biased region" description="Low complexity" evidence="1">
    <location>
        <begin position="76"/>
        <end position="98"/>
    </location>
</feature>
<gene>
    <name evidence="2" type="ORF">FHS32_005436</name>
</gene>
<feature type="region of interest" description="Disordered" evidence="1">
    <location>
        <begin position="70"/>
        <end position="115"/>
    </location>
</feature>
<keyword evidence="3" id="KW-1185">Reference proteome</keyword>
<dbReference type="EMBL" id="JACHJE010000014">
    <property type="protein sequence ID" value="MBB5128659.1"/>
    <property type="molecule type" value="Genomic_DNA"/>
</dbReference>
<feature type="compositionally biased region" description="Basic and acidic residues" evidence="1">
    <location>
        <begin position="14"/>
        <end position="28"/>
    </location>
</feature>
<dbReference type="AlphaFoldDB" id="A0A7W8FBT7"/>
<organism evidence="2 3">
    <name type="scientific">Streptomyces griseoloalbus</name>
    <dbReference type="NCBI Taxonomy" id="67303"/>
    <lineage>
        <taxon>Bacteria</taxon>
        <taxon>Bacillati</taxon>
        <taxon>Actinomycetota</taxon>
        <taxon>Actinomycetes</taxon>
        <taxon>Kitasatosporales</taxon>
        <taxon>Streptomycetaceae</taxon>
        <taxon>Streptomyces</taxon>
    </lineage>
</organism>
<proteinExistence type="predicted"/>
<evidence type="ECO:0000256" key="1">
    <source>
        <dbReference type="SAM" id="MobiDB-lite"/>
    </source>
</evidence>
<reference evidence="2 3" key="1">
    <citation type="submission" date="2020-08" db="EMBL/GenBank/DDBJ databases">
        <title>Genomic Encyclopedia of Type Strains, Phase III (KMG-III): the genomes of soil and plant-associated and newly described type strains.</title>
        <authorList>
            <person name="Whitman W."/>
        </authorList>
    </citation>
    <scope>NUCLEOTIDE SEQUENCE [LARGE SCALE GENOMIC DNA]</scope>
    <source>
        <strain evidence="2 3">CECT 3226</strain>
    </source>
</reference>
<protein>
    <submittedName>
        <fullName evidence="2">Uncharacterized protein</fullName>
    </submittedName>
</protein>